<evidence type="ECO:0000256" key="2">
    <source>
        <dbReference type="ARBA" id="ARBA00008663"/>
    </source>
</evidence>
<evidence type="ECO:0000259" key="13">
    <source>
        <dbReference type="Pfam" id="PF00224"/>
    </source>
</evidence>
<dbReference type="PANTHER" id="PTHR11817">
    <property type="entry name" value="PYRUVATE KINASE"/>
    <property type="match status" value="1"/>
</dbReference>
<dbReference type="InterPro" id="IPR011037">
    <property type="entry name" value="Pyrv_Knase-like_insert_dom_sf"/>
</dbReference>
<protein>
    <recommendedName>
        <fullName evidence="3 12">Pyruvate kinase</fullName>
        <ecNumber evidence="3 12">2.7.1.40</ecNumber>
    </recommendedName>
</protein>
<dbReference type="SUPFAM" id="SSF51621">
    <property type="entry name" value="Phosphoenolpyruvate/pyruvate domain"/>
    <property type="match status" value="1"/>
</dbReference>
<keyword evidence="11 14" id="KW-0670">Pyruvate</keyword>
<evidence type="ECO:0000256" key="8">
    <source>
        <dbReference type="ARBA" id="ARBA00022840"/>
    </source>
</evidence>
<gene>
    <name evidence="14" type="ORF">KC622_03545</name>
</gene>
<dbReference type="InterPro" id="IPR040442">
    <property type="entry name" value="Pyrv_kinase-like_dom_sf"/>
</dbReference>
<keyword evidence="7 12" id="KW-0418">Kinase</keyword>
<sequence>MKSQLRTKIIATIGPSTWYDKVLIEMIQSGFAAARVNASFADFDEMERVAAQLRRLSPRVTLILDTMGHKIRVTGFDKDKKLTKGDEVVLASEKYKVRGKNVVKVTYPKLANDLTRGVKILIDDGNISLEVKDIQSPKVICTVLQGGTLKKRKTVNIPGVHLDFPNLSEKDEADIKSAIKLNYDVISASFVRNTEDVALIKKVIGDAG</sequence>
<evidence type="ECO:0000256" key="10">
    <source>
        <dbReference type="ARBA" id="ARBA00023152"/>
    </source>
</evidence>
<comment type="caution">
    <text evidence="14">The sequence shown here is derived from an EMBL/GenBank/DDBJ whole genome shotgun (WGS) entry which is preliminary data.</text>
</comment>
<dbReference type="InterPro" id="IPR015806">
    <property type="entry name" value="Pyrv_Knase_insert_dom_sf"/>
</dbReference>
<evidence type="ECO:0000256" key="5">
    <source>
        <dbReference type="ARBA" id="ARBA00022723"/>
    </source>
</evidence>
<organism evidence="14 15">
    <name type="scientific">Candidatus Dojkabacteria bacterium</name>
    <dbReference type="NCBI Taxonomy" id="2099670"/>
    <lineage>
        <taxon>Bacteria</taxon>
        <taxon>Candidatus Dojkabacteria</taxon>
    </lineage>
</organism>
<evidence type="ECO:0000256" key="3">
    <source>
        <dbReference type="ARBA" id="ARBA00012142"/>
    </source>
</evidence>
<dbReference type="Gene3D" id="2.40.33.10">
    <property type="entry name" value="PK beta-barrel domain-like"/>
    <property type="match status" value="1"/>
</dbReference>
<evidence type="ECO:0000256" key="4">
    <source>
        <dbReference type="ARBA" id="ARBA00022679"/>
    </source>
</evidence>
<dbReference type="AlphaFoldDB" id="A0A955KVW9"/>
<dbReference type="SUPFAM" id="SSF50800">
    <property type="entry name" value="PK beta-barrel domain-like"/>
    <property type="match status" value="1"/>
</dbReference>
<evidence type="ECO:0000256" key="6">
    <source>
        <dbReference type="ARBA" id="ARBA00022741"/>
    </source>
</evidence>
<dbReference type="InterPro" id="IPR001697">
    <property type="entry name" value="Pyr_Knase"/>
</dbReference>
<dbReference type="Proteomes" id="UP000748332">
    <property type="component" value="Unassembled WGS sequence"/>
</dbReference>
<evidence type="ECO:0000256" key="1">
    <source>
        <dbReference type="ARBA" id="ARBA00004997"/>
    </source>
</evidence>
<dbReference type="GO" id="GO:0016301">
    <property type="term" value="F:kinase activity"/>
    <property type="evidence" value="ECO:0007669"/>
    <property type="project" value="UniProtKB-KW"/>
</dbReference>
<feature type="non-terminal residue" evidence="14">
    <location>
        <position position="208"/>
    </location>
</feature>
<accession>A0A955KVW9</accession>
<comment type="similarity">
    <text evidence="2 12">Belongs to the pyruvate kinase family.</text>
</comment>
<dbReference type="InterPro" id="IPR015813">
    <property type="entry name" value="Pyrv/PenolPyrv_kinase-like_dom"/>
</dbReference>
<reference evidence="14" key="1">
    <citation type="submission" date="2020-04" db="EMBL/GenBank/DDBJ databases">
        <authorList>
            <person name="Zhang T."/>
        </authorList>
    </citation>
    <scope>NUCLEOTIDE SEQUENCE</scope>
    <source>
        <strain evidence="14">HKST-UBA16</strain>
    </source>
</reference>
<keyword evidence="6" id="KW-0547">Nucleotide-binding</keyword>
<dbReference type="GO" id="GO:0004743">
    <property type="term" value="F:pyruvate kinase activity"/>
    <property type="evidence" value="ECO:0007669"/>
    <property type="project" value="UniProtKB-EC"/>
</dbReference>
<evidence type="ECO:0000256" key="7">
    <source>
        <dbReference type="ARBA" id="ARBA00022777"/>
    </source>
</evidence>
<keyword evidence="8" id="KW-0067">ATP-binding</keyword>
<feature type="domain" description="Pyruvate kinase barrel" evidence="13">
    <location>
        <begin position="6"/>
        <end position="207"/>
    </location>
</feature>
<dbReference type="GO" id="GO:0030955">
    <property type="term" value="F:potassium ion binding"/>
    <property type="evidence" value="ECO:0007669"/>
    <property type="project" value="InterPro"/>
</dbReference>
<dbReference type="Gene3D" id="3.20.20.60">
    <property type="entry name" value="Phosphoenolpyruvate-binding domains"/>
    <property type="match status" value="1"/>
</dbReference>
<dbReference type="InterPro" id="IPR015793">
    <property type="entry name" value="Pyrv_Knase_brl"/>
</dbReference>
<dbReference type="GO" id="GO:0005524">
    <property type="term" value="F:ATP binding"/>
    <property type="evidence" value="ECO:0007669"/>
    <property type="project" value="UniProtKB-KW"/>
</dbReference>
<proteinExistence type="inferred from homology"/>
<evidence type="ECO:0000256" key="9">
    <source>
        <dbReference type="ARBA" id="ARBA00022842"/>
    </source>
</evidence>
<dbReference type="EC" id="2.7.1.40" evidence="3 12"/>
<dbReference type="EMBL" id="JAGQLM010000161">
    <property type="protein sequence ID" value="MCA9375379.1"/>
    <property type="molecule type" value="Genomic_DNA"/>
</dbReference>
<dbReference type="PRINTS" id="PR01050">
    <property type="entry name" value="PYRUVTKNASE"/>
</dbReference>
<evidence type="ECO:0000313" key="15">
    <source>
        <dbReference type="Proteomes" id="UP000748332"/>
    </source>
</evidence>
<keyword evidence="10 12" id="KW-0324">Glycolysis</keyword>
<keyword evidence="5" id="KW-0479">Metal-binding</keyword>
<name>A0A955KVW9_9BACT</name>
<evidence type="ECO:0000256" key="11">
    <source>
        <dbReference type="ARBA" id="ARBA00023317"/>
    </source>
</evidence>
<keyword evidence="9 12" id="KW-0460">Magnesium</keyword>
<comment type="catalytic activity">
    <reaction evidence="12">
        <text>pyruvate + ATP = phosphoenolpyruvate + ADP + H(+)</text>
        <dbReference type="Rhea" id="RHEA:18157"/>
        <dbReference type="ChEBI" id="CHEBI:15361"/>
        <dbReference type="ChEBI" id="CHEBI:15378"/>
        <dbReference type="ChEBI" id="CHEBI:30616"/>
        <dbReference type="ChEBI" id="CHEBI:58702"/>
        <dbReference type="ChEBI" id="CHEBI:456216"/>
        <dbReference type="EC" id="2.7.1.40"/>
    </reaction>
</comment>
<reference evidence="14" key="2">
    <citation type="journal article" date="2021" name="Microbiome">
        <title>Successional dynamics and alternative stable states in a saline activated sludge microbial community over 9 years.</title>
        <authorList>
            <person name="Wang Y."/>
            <person name="Ye J."/>
            <person name="Ju F."/>
            <person name="Liu L."/>
            <person name="Boyd J.A."/>
            <person name="Deng Y."/>
            <person name="Parks D.H."/>
            <person name="Jiang X."/>
            <person name="Yin X."/>
            <person name="Woodcroft B.J."/>
            <person name="Tyson G.W."/>
            <person name="Hugenholtz P."/>
            <person name="Polz M.F."/>
            <person name="Zhang T."/>
        </authorList>
    </citation>
    <scope>NUCLEOTIDE SEQUENCE</scope>
    <source>
        <strain evidence="14">HKST-UBA16</strain>
    </source>
</reference>
<dbReference type="GO" id="GO:0000287">
    <property type="term" value="F:magnesium ion binding"/>
    <property type="evidence" value="ECO:0007669"/>
    <property type="project" value="InterPro"/>
</dbReference>
<dbReference type="FunFam" id="2.40.33.10:FF:000001">
    <property type="entry name" value="Pyruvate kinase"/>
    <property type="match status" value="1"/>
</dbReference>
<keyword evidence="4 12" id="KW-0808">Transferase</keyword>
<comment type="pathway">
    <text evidence="1 12">Carbohydrate degradation; glycolysis; pyruvate from D-glyceraldehyde 3-phosphate: step 5/5.</text>
</comment>
<evidence type="ECO:0000313" key="14">
    <source>
        <dbReference type="EMBL" id="MCA9375379.1"/>
    </source>
</evidence>
<dbReference type="Pfam" id="PF00224">
    <property type="entry name" value="PK"/>
    <property type="match status" value="1"/>
</dbReference>
<evidence type="ECO:0000256" key="12">
    <source>
        <dbReference type="RuleBase" id="RU000504"/>
    </source>
</evidence>